<comment type="caution">
    <text evidence="5">The sequence shown here is derived from an EMBL/GenBank/DDBJ whole genome shotgun (WGS) entry which is preliminary data.</text>
</comment>
<feature type="transmembrane region" description="Helical" evidence="3">
    <location>
        <begin position="106"/>
        <end position="129"/>
    </location>
</feature>
<keyword evidence="3" id="KW-0472">Membrane</keyword>
<feature type="transmembrane region" description="Helical" evidence="3">
    <location>
        <begin position="365"/>
        <end position="383"/>
    </location>
</feature>
<dbReference type="CDD" id="cd00038">
    <property type="entry name" value="CAP_ED"/>
    <property type="match status" value="1"/>
</dbReference>
<dbReference type="PANTHER" id="PTHR45651:SF68">
    <property type="entry name" value="ION TRANSPORT DOMAIN-CONTAINING PROTEIN"/>
    <property type="match status" value="1"/>
</dbReference>
<evidence type="ECO:0000313" key="5">
    <source>
        <dbReference type="EMBL" id="KAI5320216.1"/>
    </source>
</evidence>
<feature type="transmembrane region" description="Helical" evidence="3">
    <location>
        <begin position="164"/>
        <end position="183"/>
    </location>
</feature>
<evidence type="ECO:0000313" key="6">
    <source>
        <dbReference type="Proteomes" id="UP001054821"/>
    </source>
</evidence>
<feature type="transmembrane region" description="Helical" evidence="3">
    <location>
        <begin position="231"/>
        <end position="251"/>
    </location>
</feature>
<keyword evidence="2" id="KW-0407">Ion channel</keyword>
<dbReference type="SUPFAM" id="SSF51206">
    <property type="entry name" value="cAMP-binding domain-like"/>
    <property type="match status" value="1"/>
</dbReference>
<dbReference type="SUPFAM" id="SSF81324">
    <property type="entry name" value="Voltage-gated potassium channels"/>
    <property type="match status" value="1"/>
</dbReference>
<keyword evidence="1" id="KW-0813">Transport</keyword>
<dbReference type="SMART" id="SM00100">
    <property type="entry name" value="cNMP"/>
    <property type="match status" value="1"/>
</dbReference>
<keyword evidence="1" id="KW-1071">Ligand-gated ion channel</keyword>
<keyword evidence="3" id="KW-1133">Transmembrane helix</keyword>
<protein>
    <recommendedName>
        <fullName evidence="4">Cyclic nucleotide-binding domain-containing protein</fullName>
    </recommendedName>
</protein>
<dbReference type="AlphaFoldDB" id="A0AAD4V9B3"/>
<dbReference type="PROSITE" id="PS50042">
    <property type="entry name" value="CNMP_BINDING_3"/>
    <property type="match status" value="1"/>
</dbReference>
<proteinExistence type="predicted"/>
<accession>A0AAD4V9B3</accession>
<feature type="transmembrane region" description="Helical" evidence="3">
    <location>
        <begin position="195"/>
        <end position="211"/>
    </location>
</feature>
<dbReference type="EMBL" id="JAJFAZ020000007">
    <property type="protein sequence ID" value="KAI5320216.1"/>
    <property type="molecule type" value="Genomic_DNA"/>
</dbReference>
<dbReference type="GO" id="GO:0016020">
    <property type="term" value="C:membrane"/>
    <property type="evidence" value="ECO:0007669"/>
    <property type="project" value="UniProtKB-SubCell"/>
</dbReference>
<evidence type="ECO:0000256" key="1">
    <source>
        <dbReference type="ARBA" id="ARBA00023286"/>
    </source>
</evidence>
<evidence type="ECO:0000256" key="2">
    <source>
        <dbReference type="ARBA" id="ARBA00023303"/>
    </source>
</evidence>
<dbReference type="Gene3D" id="2.60.120.10">
    <property type="entry name" value="Jelly Rolls"/>
    <property type="match status" value="1"/>
</dbReference>
<keyword evidence="1" id="KW-0406">Ion transport</keyword>
<dbReference type="GO" id="GO:0034220">
    <property type="term" value="P:monoatomic ion transmembrane transport"/>
    <property type="evidence" value="ECO:0007669"/>
    <property type="project" value="UniProtKB-KW"/>
</dbReference>
<name>A0AAD4V9B3_PRUDU</name>
<gene>
    <name evidence="5" type="ORF">L3X38_039924</name>
</gene>
<feature type="domain" description="Cyclic nucleotide-binding" evidence="4">
    <location>
        <begin position="430"/>
        <end position="541"/>
    </location>
</feature>
<dbReference type="InterPro" id="IPR018490">
    <property type="entry name" value="cNMP-bd_dom_sf"/>
</dbReference>
<dbReference type="InterPro" id="IPR014710">
    <property type="entry name" value="RmlC-like_jellyroll"/>
</dbReference>
<sequence length="586" mass="67860">MSKPVKDVSIELSELEQIAQWPELELEQSTSTCAKLTEPEVDRSISVTKKWEDLKEAVVLRGRHHRSKWDMTFAISSAFAVFIDPLICYAPVLIDDSTCYYWDHRLMWTFFALRSAADLFYATDIFVFLSRSRAEPFVTSWTRIIGGPHTKICKMLNGKKTLRFLRILPRICAALPILQAIILSGKYTSVDNNEFFYLIPIQYTLRAIRLYRRLNRSSNIETTVRRLRKAVLDFLPFILAAHLCGALWYIFAVDRKIGCWQEHVCKFDGICGREALDYFFYCSSSTPANNMKFNSSLLQKSCAVQLSENVSTLPFDFGIYLYALQSDMTRSRGLPVKMLQCLWWGLRNLSSFGSNLQTSFFMDEIIFSILISISGLALFLVYLNARVQGSQKILDQLHLREKMQRIYPQIITQMRIMCRLRLDSLKEVPMLKSIDEKMLQAICEHLKPVIYGEDIYIIREGEPLRKMLFITQGTALTYTTIKGGTNVCKCLEKSDFYGEELLNWAFKFGSFSELPISPTTVVSQTKVEAFSIRANHLKSVVAQFWWRLQKELPRSQLEHFSASCLQKYWRHHIKLTNNTGSKEKRE</sequence>
<keyword evidence="3" id="KW-0812">Transmembrane</keyword>
<organism evidence="5 6">
    <name type="scientific">Prunus dulcis</name>
    <name type="common">Almond</name>
    <name type="synonym">Amygdalus dulcis</name>
    <dbReference type="NCBI Taxonomy" id="3755"/>
    <lineage>
        <taxon>Eukaryota</taxon>
        <taxon>Viridiplantae</taxon>
        <taxon>Streptophyta</taxon>
        <taxon>Embryophyta</taxon>
        <taxon>Tracheophyta</taxon>
        <taxon>Spermatophyta</taxon>
        <taxon>Magnoliopsida</taxon>
        <taxon>eudicotyledons</taxon>
        <taxon>Gunneridae</taxon>
        <taxon>Pentapetalae</taxon>
        <taxon>rosids</taxon>
        <taxon>fabids</taxon>
        <taxon>Rosales</taxon>
        <taxon>Rosaceae</taxon>
        <taxon>Amygdaloideae</taxon>
        <taxon>Amygdaleae</taxon>
        <taxon>Prunus</taxon>
    </lineage>
</organism>
<dbReference type="InterPro" id="IPR000595">
    <property type="entry name" value="cNMP-bd_dom"/>
</dbReference>
<evidence type="ECO:0000256" key="3">
    <source>
        <dbReference type="SAM" id="Phobius"/>
    </source>
</evidence>
<evidence type="ECO:0000259" key="4">
    <source>
        <dbReference type="PROSITE" id="PS50042"/>
    </source>
</evidence>
<feature type="transmembrane region" description="Helical" evidence="3">
    <location>
        <begin position="71"/>
        <end position="94"/>
    </location>
</feature>
<reference evidence="5 6" key="1">
    <citation type="journal article" date="2022" name="G3 (Bethesda)">
        <title>Whole-genome sequence and methylome profiling of the almond [Prunus dulcis (Mill.) D.A. Webb] cultivar 'Nonpareil'.</title>
        <authorList>
            <person name="D'Amico-Willman K.M."/>
            <person name="Ouma W.Z."/>
            <person name="Meulia T."/>
            <person name="Sideli G.M."/>
            <person name="Gradziel T.M."/>
            <person name="Fresnedo-Ramirez J."/>
        </authorList>
    </citation>
    <scope>NUCLEOTIDE SEQUENCE [LARGE SCALE GENOMIC DNA]</scope>
    <source>
        <strain evidence="5">Clone GOH B32 T37-40</strain>
    </source>
</reference>
<keyword evidence="6" id="KW-1185">Reference proteome</keyword>
<dbReference type="Proteomes" id="UP001054821">
    <property type="component" value="Chromosome 7"/>
</dbReference>
<dbReference type="PANTHER" id="PTHR45651">
    <property type="entry name" value="CYCLIC NUCLEOTIDE-GATED ION CHANNEL 15-RELATED-RELATED"/>
    <property type="match status" value="1"/>
</dbReference>